<evidence type="ECO:0000256" key="6">
    <source>
        <dbReference type="ARBA" id="ARBA00022490"/>
    </source>
</evidence>
<dbReference type="Ensembl" id="ENSXETT00000116166">
    <property type="protein sequence ID" value="ENSXETP00000105343"/>
    <property type="gene ID" value="ENSXETG00000024080"/>
</dbReference>
<comment type="function">
    <text evidence="1">May be a regulator of keratinocyte proliferation or differentiation.</text>
</comment>
<proteinExistence type="predicted"/>
<dbReference type="GeneTree" id="ENSGT00940000153251"/>
<feature type="region of interest" description="Disordered" evidence="12">
    <location>
        <begin position="112"/>
        <end position="135"/>
    </location>
</feature>
<keyword evidence="9" id="KW-0539">Nucleus</keyword>
<evidence type="ECO:0000256" key="4">
    <source>
        <dbReference type="ARBA" id="ARBA00016468"/>
    </source>
</evidence>
<dbReference type="GO" id="GO:0005634">
    <property type="term" value="C:nucleus"/>
    <property type="evidence" value="ECO:0007669"/>
    <property type="project" value="UniProtKB-SubCell"/>
</dbReference>
<protein>
    <recommendedName>
        <fullName evidence="4">Coiled-coil alpha-helical rod protein 1</fullName>
    </recommendedName>
    <alternativeName>
        <fullName evidence="10">Alpha-helical coiled-coil rod protein</fullName>
    </alternativeName>
</protein>
<evidence type="ECO:0000256" key="1">
    <source>
        <dbReference type="ARBA" id="ARBA00003936"/>
    </source>
</evidence>
<feature type="region of interest" description="Disordered" evidence="12">
    <location>
        <begin position="672"/>
        <end position="707"/>
    </location>
</feature>
<dbReference type="AlphaFoldDB" id="A0A803JBS8"/>
<dbReference type="InParanoid" id="A0A803JBS8"/>
<evidence type="ECO:0000256" key="3">
    <source>
        <dbReference type="ARBA" id="ARBA00004496"/>
    </source>
</evidence>
<keyword evidence="5" id="KW-0217">Developmental protein</keyword>
<reference evidence="14" key="2">
    <citation type="submission" date="2021-03" db="UniProtKB">
        <authorList>
            <consortium name="Ensembl"/>
        </authorList>
    </citation>
    <scope>IDENTIFICATION</scope>
</reference>
<dbReference type="InterPro" id="IPR009800">
    <property type="entry name" value="HCR"/>
</dbReference>
<dbReference type="Xenbase" id="XB-GENE-479021">
    <property type="gene designation" value="cchcr1"/>
</dbReference>
<feature type="transmembrane region" description="Helical" evidence="13">
    <location>
        <begin position="39"/>
        <end position="61"/>
    </location>
</feature>
<accession>A0A803JBS8</accession>
<feature type="coiled-coil region" evidence="11">
    <location>
        <begin position="293"/>
        <end position="327"/>
    </location>
</feature>
<keyword evidence="8 11" id="KW-0175">Coiled coil</keyword>
<dbReference type="PANTHER" id="PTHR46822">
    <property type="entry name" value="COILED-COIL ALPHA-HELICAL ROD PROTEIN 1"/>
    <property type="match status" value="1"/>
</dbReference>
<evidence type="ECO:0000256" key="9">
    <source>
        <dbReference type="ARBA" id="ARBA00023242"/>
    </source>
</evidence>
<reference evidence="14" key="1">
    <citation type="journal article" date="2010" name="Science">
        <title>The genome of the Western clawed frog Xenopus tropicalis.</title>
        <authorList>
            <person name="Hellsten U."/>
            <person name="Harland R.M."/>
            <person name="Gilchrist M.J."/>
            <person name="Hendrix D."/>
            <person name="Jurka J."/>
            <person name="Kapitonov V."/>
            <person name="Ovcharenko I."/>
            <person name="Putnam N.H."/>
            <person name="Shu S."/>
            <person name="Taher L."/>
            <person name="Blitz I.L."/>
            <person name="Blumberg B."/>
            <person name="Dichmann D.S."/>
            <person name="Dubchak I."/>
            <person name="Amaya E."/>
            <person name="Detter J.C."/>
            <person name="Fletcher R."/>
            <person name="Gerhard D.S."/>
            <person name="Goodstein D."/>
            <person name="Graves T."/>
            <person name="Grigoriev I.V."/>
            <person name="Grimwood J."/>
            <person name="Kawashima T."/>
            <person name="Lindquist E."/>
            <person name="Lucas S.M."/>
            <person name="Mead P.E."/>
            <person name="Mitros T."/>
            <person name="Ogino H."/>
            <person name="Ohta Y."/>
            <person name="Poliakov A.V."/>
            <person name="Pollet N."/>
            <person name="Robert J."/>
            <person name="Salamov A."/>
            <person name="Sater A.K."/>
            <person name="Schmutz J."/>
            <person name="Terry A."/>
            <person name="Vize P.D."/>
            <person name="Warren W.C."/>
            <person name="Wells D."/>
            <person name="Wills A."/>
            <person name="Wilson R.K."/>
            <person name="Zimmerman L.B."/>
            <person name="Zorn A.M."/>
            <person name="Grainger R."/>
            <person name="Grammer T."/>
            <person name="Khokha M.K."/>
            <person name="Richardson P.M."/>
            <person name="Rokhsar D.S."/>
        </authorList>
    </citation>
    <scope>NUCLEOTIDE SEQUENCE [LARGE SCALE GENOMIC DNA]</scope>
    <source>
        <strain evidence="14">Nigerian</strain>
    </source>
</reference>
<dbReference type="GO" id="GO:0030154">
    <property type="term" value="P:cell differentiation"/>
    <property type="evidence" value="ECO:0007669"/>
    <property type="project" value="UniProtKB-KW"/>
</dbReference>
<evidence type="ECO:0000256" key="7">
    <source>
        <dbReference type="ARBA" id="ARBA00022782"/>
    </source>
</evidence>
<dbReference type="PANTHER" id="PTHR46822:SF1">
    <property type="entry name" value="COILED-COIL ALPHA-HELICAL ROD PROTEIN 1"/>
    <property type="match status" value="1"/>
</dbReference>
<dbReference type="FunCoup" id="A0A803JBS8">
    <property type="interactions" value="627"/>
</dbReference>
<keyword evidence="13" id="KW-0812">Transmembrane</keyword>
<name>A0A803JBS8_XENTR</name>
<evidence type="ECO:0000256" key="11">
    <source>
        <dbReference type="SAM" id="Coils"/>
    </source>
</evidence>
<sequence>MICVQKGVSFRRSLKCNRVLCRRALGVVKHVMTFTIKTVTMTSSLFCMMLSFSSLGLGGLIPPSHFENRRRVSVPPPSVSVTSHPPICEPWTDLARELVSLRQANEELRKKQEMEKEVIQSRSLHRQPSEGTPSESRALEIIAHQIQEIRRLEIALADAHEKEEQLLKLEQEVKEMDQRQKENVEAEQRRHVAKEAAARQREAELETALQHQKMEAEKLRSRVQELEVELKEDQEQKGQEVVCLKNNLQTAMQEREILADQFSQSQKALDSQNSLVQQLKTYIGELVPDNKMMEEQNRERMELSNTVQALEKERNVLQTTLSLLQTRLSSLTNILSLQENEICKKGVPQDYEKFQHLLSRWREKVFCLMVQLKSEEINKEDDHRKSREKILSLEKALQEKDQEQILLLHTLQDRTAELEMERVHSKCLLDELSAAKAKSDHLASKVEMTDKAVLNLKQLVDSFVQALSAQEITLKGALSRLVTLGQRVSFASKRVDTTQGLVAQRFALLRLAKDKGTRQPSTHCEISQPSYEDLEAEVKLLNEERDRLSAELKRSAHLIESRVAETRERLEAEIAEYQQTASFLRHSLDENEKSRSELKEQLGVTERELQESCENTAELREQLLGTKAEYEKELQRKVNELADHHVQQLAQMEKHLNEARREHTKAVVALRQSERQMQREKTRNQETLRSLEDASRTREEQLSQQLREAERDKNLMIATLRQEGLLNTYQKNRTAAAQILRTEVEKAHNQNVKHASLPGSTYCTTESISSMVANLQSLGSTLLDDDDDQEEEDG</sequence>
<organism evidence="14">
    <name type="scientific">Xenopus tropicalis</name>
    <name type="common">Western clawed frog</name>
    <name type="synonym">Silurana tropicalis</name>
    <dbReference type="NCBI Taxonomy" id="8364"/>
    <lineage>
        <taxon>Eukaryota</taxon>
        <taxon>Metazoa</taxon>
        <taxon>Chordata</taxon>
        <taxon>Craniata</taxon>
        <taxon>Vertebrata</taxon>
        <taxon>Euteleostomi</taxon>
        <taxon>Amphibia</taxon>
        <taxon>Batrachia</taxon>
        <taxon>Anura</taxon>
        <taxon>Pipoidea</taxon>
        <taxon>Pipidae</taxon>
        <taxon>Xenopodinae</taxon>
        <taxon>Xenopus</taxon>
        <taxon>Silurana</taxon>
    </lineage>
</organism>
<keyword evidence="6" id="KW-0963">Cytoplasm</keyword>
<keyword evidence="13" id="KW-0472">Membrane</keyword>
<evidence type="ECO:0000256" key="10">
    <source>
        <dbReference type="ARBA" id="ARBA00031932"/>
    </source>
</evidence>
<dbReference type="Bgee" id="ENSXETG00000024080">
    <property type="expression patterns" value="Expressed in ovary and 17 other cell types or tissues"/>
</dbReference>
<evidence type="ECO:0000256" key="13">
    <source>
        <dbReference type="SAM" id="Phobius"/>
    </source>
</evidence>
<comment type="subcellular location">
    <subcellularLocation>
        <location evidence="3">Cytoplasm</location>
    </subcellularLocation>
    <subcellularLocation>
        <location evidence="2">Nucleus</location>
    </subcellularLocation>
</comment>
<dbReference type="Pfam" id="PF07111">
    <property type="entry name" value="HCR"/>
    <property type="match status" value="1"/>
</dbReference>
<evidence type="ECO:0000256" key="8">
    <source>
        <dbReference type="ARBA" id="ARBA00023054"/>
    </source>
</evidence>
<evidence type="ECO:0000256" key="5">
    <source>
        <dbReference type="ARBA" id="ARBA00022473"/>
    </source>
</evidence>
<evidence type="ECO:0000256" key="12">
    <source>
        <dbReference type="SAM" id="MobiDB-lite"/>
    </source>
</evidence>
<gene>
    <name evidence="14" type="primary">cchcr1</name>
</gene>
<evidence type="ECO:0000256" key="2">
    <source>
        <dbReference type="ARBA" id="ARBA00004123"/>
    </source>
</evidence>
<evidence type="ECO:0000313" key="14">
    <source>
        <dbReference type="Ensembl" id="ENSXETP00000105343"/>
    </source>
</evidence>
<keyword evidence="7" id="KW-0221">Differentiation</keyword>
<keyword evidence="13" id="KW-1133">Transmembrane helix</keyword>
<dbReference type="GO" id="GO:0005737">
    <property type="term" value="C:cytoplasm"/>
    <property type="evidence" value="ECO:0007669"/>
    <property type="project" value="UniProtKB-SubCell"/>
</dbReference>